<gene>
    <name evidence="4" type="ORF">CERSUDRAFT_46315</name>
</gene>
<keyword evidence="5" id="KW-1185">Reference proteome</keyword>
<dbReference type="SUPFAM" id="SSF51197">
    <property type="entry name" value="Clavaminate synthase-like"/>
    <property type="match status" value="1"/>
</dbReference>
<sequence>MPGLITYPPFPEDLPSAPLLVIDYALLSDGDEGEKERLWKAATELGFWYLKNHGCENEVNDMFDVGTEIMRLPQEEKSNFEQGTDGSMAGYKSPGANTIDDKGTRDVHEYINITKDDILAWPDVVHGSYPEPVNVHMDSAIRPFAQKAIEVNITILNVLNEKSALPDGTLAKLHRPEMHNQDVVKFINVKPSSLHAFEDSPYVLPHSDYGSLTFLHNRIGGLQIQMPGAENWLYVKPIPGHAICNIGDVLVIMTAGLLRSNIHRVVPPPGEQNKYERQSLVYFTRPEDDVILRPLVDSPVIAAAVSKNPEKDWDKGVTAQDWVSRRTKARKAVNYEVRMYHALQ</sequence>
<keyword evidence="1" id="KW-0479">Metal-binding</keyword>
<evidence type="ECO:0000256" key="2">
    <source>
        <dbReference type="SAM" id="MobiDB-lite"/>
    </source>
</evidence>
<dbReference type="Pfam" id="PF03171">
    <property type="entry name" value="2OG-FeII_Oxy"/>
    <property type="match status" value="1"/>
</dbReference>
<feature type="domain" description="Fe2OG dioxygenase" evidence="3">
    <location>
        <begin position="180"/>
        <end position="286"/>
    </location>
</feature>
<dbReference type="PROSITE" id="PS51471">
    <property type="entry name" value="FE2OG_OXY"/>
    <property type="match status" value="1"/>
</dbReference>
<dbReference type="InterPro" id="IPR005123">
    <property type="entry name" value="Oxoglu/Fe-dep_dioxygenase_dom"/>
</dbReference>
<dbReference type="PANTHER" id="PTHR47990">
    <property type="entry name" value="2-OXOGLUTARATE (2OG) AND FE(II)-DEPENDENT OXYGENASE SUPERFAMILY PROTEIN-RELATED"/>
    <property type="match status" value="1"/>
</dbReference>
<organism evidence="4 5">
    <name type="scientific">Ceriporiopsis subvermispora (strain B)</name>
    <name type="common">White-rot fungus</name>
    <name type="synonym">Gelatoporia subvermispora</name>
    <dbReference type="NCBI Taxonomy" id="914234"/>
    <lineage>
        <taxon>Eukaryota</taxon>
        <taxon>Fungi</taxon>
        <taxon>Dikarya</taxon>
        <taxon>Basidiomycota</taxon>
        <taxon>Agaricomycotina</taxon>
        <taxon>Agaricomycetes</taxon>
        <taxon>Polyporales</taxon>
        <taxon>Gelatoporiaceae</taxon>
        <taxon>Gelatoporia</taxon>
    </lineage>
</organism>
<evidence type="ECO:0000259" key="3">
    <source>
        <dbReference type="PROSITE" id="PS51471"/>
    </source>
</evidence>
<name>M2RLT1_CERS8</name>
<dbReference type="InterPro" id="IPR027443">
    <property type="entry name" value="IPNS-like_sf"/>
</dbReference>
<dbReference type="InterPro" id="IPR044861">
    <property type="entry name" value="IPNS-like_FE2OG_OXY"/>
</dbReference>
<keyword evidence="1" id="KW-0408">Iron</keyword>
<dbReference type="InterPro" id="IPR026992">
    <property type="entry name" value="DIOX_N"/>
</dbReference>
<protein>
    <recommendedName>
        <fullName evidence="3">Fe2OG dioxygenase domain-containing protein</fullName>
    </recommendedName>
</protein>
<dbReference type="HOGENOM" id="CLU_010119_4_0_1"/>
<reference evidence="4 5" key="1">
    <citation type="journal article" date="2012" name="Proc. Natl. Acad. Sci. U.S.A.">
        <title>Comparative genomics of Ceriporiopsis subvermispora and Phanerochaete chrysosporium provide insight into selective ligninolysis.</title>
        <authorList>
            <person name="Fernandez-Fueyo E."/>
            <person name="Ruiz-Duenas F.J."/>
            <person name="Ferreira P."/>
            <person name="Floudas D."/>
            <person name="Hibbett D.S."/>
            <person name="Canessa P."/>
            <person name="Larrondo L.F."/>
            <person name="James T.Y."/>
            <person name="Seelenfreund D."/>
            <person name="Lobos S."/>
            <person name="Polanco R."/>
            <person name="Tello M."/>
            <person name="Honda Y."/>
            <person name="Watanabe T."/>
            <person name="Watanabe T."/>
            <person name="Ryu J.S."/>
            <person name="Kubicek C.P."/>
            <person name="Schmoll M."/>
            <person name="Gaskell J."/>
            <person name="Hammel K.E."/>
            <person name="St John F.J."/>
            <person name="Vanden Wymelenberg A."/>
            <person name="Sabat G."/>
            <person name="Splinter BonDurant S."/>
            <person name="Syed K."/>
            <person name="Yadav J.S."/>
            <person name="Doddapaneni H."/>
            <person name="Subramanian V."/>
            <person name="Lavin J.L."/>
            <person name="Oguiza J.A."/>
            <person name="Perez G."/>
            <person name="Pisabarro A.G."/>
            <person name="Ramirez L."/>
            <person name="Santoyo F."/>
            <person name="Master E."/>
            <person name="Coutinho P.M."/>
            <person name="Henrissat B."/>
            <person name="Lombard V."/>
            <person name="Magnuson J.K."/>
            <person name="Kuees U."/>
            <person name="Hori C."/>
            <person name="Igarashi K."/>
            <person name="Samejima M."/>
            <person name="Held B.W."/>
            <person name="Barry K.W."/>
            <person name="LaButti K.M."/>
            <person name="Lapidus A."/>
            <person name="Lindquist E.A."/>
            <person name="Lucas S.M."/>
            <person name="Riley R."/>
            <person name="Salamov A.A."/>
            <person name="Hoffmeister D."/>
            <person name="Schwenk D."/>
            <person name="Hadar Y."/>
            <person name="Yarden O."/>
            <person name="de Vries R.P."/>
            <person name="Wiebenga A."/>
            <person name="Stenlid J."/>
            <person name="Eastwood D."/>
            <person name="Grigoriev I.V."/>
            <person name="Berka R.M."/>
            <person name="Blanchette R.A."/>
            <person name="Kersten P."/>
            <person name="Martinez A.T."/>
            <person name="Vicuna R."/>
            <person name="Cullen D."/>
        </authorList>
    </citation>
    <scope>NUCLEOTIDE SEQUENCE [LARGE SCALE GENOMIC DNA]</scope>
    <source>
        <strain evidence="4 5">B</strain>
    </source>
</reference>
<dbReference type="InterPro" id="IPR050231">
    <property type="entry name" value="Iron_ascorbate_oxido_reductase"/>
</dbReference>
<dbReference type="AlphaFoldDB" id="M2RLT1"/>
<dbReference type="EMBL" id="KB445793">
    <property type="protein sequence ID" value="EMD39821.1"/>
    <property type="molecule type" value="Genomic_DNA"/>
</dbReference>
<dbReference type="OrthoDB" id="406156at2759"/>
<evidence type="ECO:0000313" key="5">
    <source>
        <dbReference type="Proteomes" id="UP000016930"/>
    </source>
</evidence>
<accession>M2RLT1</accession>
<comment type="similarity">
    <text evidence="1">Belongs to the iron/ascorbate-dependent oxidoreductase family.</text>
</comment>
<evidence type="ECO:0000256" key="1">
    <source>
        <dbReference type="RuleBase" id="RU003682"/>
    </source>
</evidence>
<evidence type="ECO:0000313" key="4">
    <source>
        <dbReference type="EMBL" id="EMD39821.1"/>
    </source>
</evidence>
<dbReference type="Proteomes" id="UP000016930">
    <property type="component" value="Unassembled WGS sequence"/>
</dbReference>
<dbReference type="Gene3D" id="2.60.120.330">
    <property type="entry name" value="B-lactam Antibiotic, Isopenicillin N Synthase, Chain"/>
    <property type="match status" value="1"/>
</dbReference>
<feature type="region of interest" description="Disordered" evidence="2">
    <location>
        <begin position="79"/>
        <end position="99"/>
    </location>
</feature>
<keyword evidence="1" id="KW-0560">Oxidoreductase</keyword>
<dbReference type="GO" id="GO:0046872">
    <property type="term" value="F:metal ion binding"/>
    <property type="evidence" value="ECO:0007669"/>
    <property type="project" value="UniProtKB-KW"/>
</dbReference>
<dbReference type="Pfam" id="PF14226">
    <property type="entry name" value="DIOX_N"/>
    <property type="match status" value="1"/>
</dbReference>
<dbReference type="STRING" id="914234.M2RLT1"/>
<proteinExistence type="inferred from homology"/>
<dbReference type="GO" id="GO:0016491">
    <property type="term" value="F:oxidoreductase activity"/>
    <property type="evidence" value="ECO:0007669"/>
    <property type="project" value="UniProtKB-KW"/>
</dbReference>